<accession>G9G7G1</accession>
<evidence type="ECO:0000256" key="1">
    <source>
        <dbReference type="SAM" id="MobiDB-lite"/>
    </source>
</evidence>
<name>G9G7G1_9PSED</name>
<geneLocation type="plasmid" evidence="2">
    <name>KOPRI126573</name>
</geneLocation>
<dbReference type="EMBL" id="JN248563">
    <property type="protein sequence ID" value="AEV45853.1"/>
    <property type="molecule type" value="Genomic_DNA"/>
</dbReference>
<gene>
    <name evidence="2" type="ORF">pYIC_11</name>
</gene>
<feature type="region of interest" description="Disordered" evidence="1">
    <location>
        <begin position="1"/>
        <end position="45"/>
    </location>
</feature>
<protein>
    <submittedName>
        <fullName evidence="2">Uncharacterized protein</fullName>
    </submittedName>
</protein>
<dbReference type="AlphaFoldDB" id="G9G7G1"/>
<keyword evidence="2" id="KW-0614">Plasmid</keyword>
<organism evidence="2">
    <name type="scientific">Pseudomonas sp. MC1</name>
    <dbReference type="NCBI Taxonomy" id="1123041"/>
    <lineage>
        <taxon>Bacteria</taxon>
        <taxon>Pseudomonadati</taxon>
        <taxon>Pseudomonadota</taxon>
        <taxon>Gammaproteobacteria</taxon>
        <taxon>Pseudomonadales</taxon>
        <taxon>Pseudomonadaceae</taxon>
        <taxon>Pseudomonas</taxon>
    </lineage>
</organism>
<sequence length="191" mass="20696">MYSNPAFTRQPAGNDGRNAYLQACPPLGDGSRKPSPGQKRARSWPFGLRSSRLRPAACALRLPVLPQYQVGSSASVGSGSPQWPIRRPALPARGFRGISLSLRACGIPRPLARGPALDSPGLPRPTEADEQTHHRQRAPVPKVLMQPAAAALKSVYYPLPNLGIQAAPAERRWQGVSIKKPAQWWARFADA</sequence>
<reference evidence="2" key="1">
    <citation type="submission" date="2011-07" db="EMBL/GenBank/DDBJ databases">
        <title>Complete nucleotide sequence and genetic organization of a catabolic plasmid from a psychrotolerant Pseudomonas species.</title>
        <authorList>
            <person name="Ahn E."/>
            <person name="Kim D."/>
            <person name="Kim E."/>
        </authorList>
    </citation>
    <scope>NUCLEOTIDE SEQUENCE</scope>
    <source>
        <strain evidence="2">MC1</strain>
        <plasmid evidence="2">KOPRI126573</plasmid>
    </source>
</reference>
<feature type="region of interest" description="Disordered" evidence="1">
    <location>
        <begin position="113"/>
        <end position="137"/>
    </location>
</feature>
<proteinExistence type="predicted"/>
<evidence type="ECO:0000313" key="2">
    <source>
        <dbReference type="EMBL" id="AEV45853.1"/>
    </source>
</evidence>